<dbReference type="EMBL" id="ABWP01000062">
    <property type="protein sequence ID" value="EEA84799.1"/>
    <property type="molecule type" value="Genomic_DNA"/>
</dbReference>
<reference evidence="1 2" key="2">
    <citation type="submission" date="2008-10" db="EMBL/GenBank/DDBJ databases">
        <title>Draft genome sequence of Clostridium hiranonis (DSM 13275).</title>
        <authorList>
            <person name="Sudarsanam P."/>
            <person name="Ley R."/>
            <person name="Guruge J."/>
            <person name="Turnbaugh P.J."/>
            <person name="Mahowald M."/>
            <person name="Liep D."/>
            <person name="Gordon J."/>
        </authorList>
    </citation>
    <scope>NUCLEOTIDE SEQUENCE [LARGE SCALE GENOMIC DNA]</scope>
    <source>
        <strain evidence="1 2">DSM 13275</strain>
    </source>
</reference>
<keyword evidence="2" id="KW-1185">Reference proteome</keyword>
<dbReference type="AlphaFoldDB" id="B6G098"/>
<gene>
    <name evidence="1" type="ORF">CLOHIR_01554</name>
</gene>
<reference evidence="1 2" key="1">
    <citation type="submission" date="2008-09" db="EMBL/GenBank/DDBJ databases">
        <authorList>
            <person name="Fulton L."/>
            <person name="Clifton S."/>
            <person name="Fulton B."/>
            <person name="Xu J."/>
            <person name="Minx P."/>
            <person name="Pepin K.H."/>
            <person name="Johnson M."/>
            <person name="Thiruvilangam P."/>
            <person name="Bhonagiri V."/>
            <person name="Nash W.E."/>
            <person name="Mardis E.R."/>
            <person name="Wilson R.K."/>
        </authorList>
    </citation>
    <scope>NUCLEOTIDE SEQUENCE [LARGE SCALE GENOMIC DNA]</scope>
    <source>
        <strain evidence="1 2">DSM 13275</strain>
    </source>
</reference>
<dbReference type="HOGENOM" id="CLU_3249506_0_0_9"/>
<dbReference type="STRING" id="500633.CLOHIR_01554"/>
<protein>
    <submittedName>
        <fullName evidence="1">Uncharacterized protein</fullName>
    </submittedName>
</protein>
<organism evidence="1 2">
    <name type="scientific">Peptacetobacter hiranonis (strain DSM 13275 / JCM 10541 / KCTC 15199 / TO-931)</name>
    <name type="common">Clostridium hiranonis</name>
    <dbReference type="NCBI Taxonomy" id="500633"/>
    <lineage>
        <taxon>Bacteria</taxon>
        <taxon>Bacillati</taxon>
        <taxon>Bacillota</taxon>
        <taxon>Clostridia</taxon>
        <taxon>Peptostreptococcales</taxon>
        <taxon>Peptostreptococcaceae</taxon>
        <taxon>Peptacetobacter</taxon>
    </lineage>
</organism>
<proteinExistence type="predicted"/>
<dbReference type="Proteomes" id="UP000003178">
    <property type="component" value="Unassembled WGS sequence"/>
</dbReference>
<name>B6G098_PEPHT</name>
<evidence type="ECO:0000313" key="1">
    <source>
        <dbReference type="EMBL" id="EEA84799.1"/>
    </source>
</evidence>
<sequence>MGAKKRDCELLEMSLLLRLEKKLLLFKKITQNAMPLKVYNPL</sequence>
<evidence type="ECO:0000313" key="2">
    <source>
        <dbReference type="Proteomes" id="UP000003178"/>
    </source>
</evidence>
<accession>B6G098</accession>
<comment type="caution">
    <text evidence="1">The sequence shown here is derived from an EMBL/GenBank/DDBJ whole genome shotgun (WGS) entry which is preliminary data.</text>
</comment>